<feature type="region of interest" description="Disordered" evidence="12">
    <location>
        <begin position="1"/>
        <end position="29"/>
    </location>
</feature>
<keyword evidence="6 9" id="KW-0378">Hydrolase</keyword>
<evidence type="ECO:0000256" key="9">
    <source>
        <dbReference type="HAMAP-Rule" id="MF_00161"/>
    </source>
</evidence>
<dbReference type="GO" id="GO:0006508">
    <property type="term" value="P:proteolysis"/>
    <property type="evidence" value="ECO:0007669"/>
    <property type="project" value="UniProtKB-KW"/>
</dbReference>
<comment type="subcellular location">
    <subcellularLocation>
        <location evidence="9">Cell membrane</location>
        <topology evidence="9">Multi-pass membrane protein</topology>
    </subcellularLocation>
</comment>
<evidence type="ECO:0000256" key="5">
    <source>
        <dbReference type="ARBA" id="ARBA00022750"/>
    </source>
</evidence>
<comment type="caution">
    <text evidence="13">The sequence shown here is derived from an EMBL/GenBank/DDBJ whole genome shotgun (WGS) entry which is preliminary data.</text>
</comment>
<dbReference type="PANTHER" id="PTHR33695">
    <property type="entry name" value="LIPOPROTEIN SIGNAL PEPTIDASE"/>
    <property type="match status" value="1"/>
</dbReference>
<feature type="active site" evidence="9">
    <location>
        <position position="163"/>
    </location>
</feature>
<feature type="transmembrane region" description="Helical" evidence="9">
    <location>
        <begin position="174"/>
        <end position="197"/>
    </location>
</feature>
<dbReference type="AlphaFoldDB" id="A0A2K2U5N0"/>
<dbReference type="EMBL" id="PPEL01000023">
    <property type="protein sequence ID" value="PNV65611.1"/>
    <property type="molecule type" value="Genomic_DNA"/>
</dbReference>
<dbReference type="GO" id="GO:0005886">
    <property type="term" value="C:plasma membrane"/>
    <property type="evidence" value="ECO:0007669"/>
    <property type="project" value="UniProtKB-SubCell"/>
</dbReference>
<dbReference type="Proteomes" id="UP000236488">
    <property type="component" value="Unassembled WGS sequence"/>
</dbReference>
<dbReference type="NCBIfam" id="TIGR00077">
    <property type="entry name" value="lspA"/>
    <property type="match status" value="1"/>
</dbReference>
<feature type="transmembrane region" description="Helical" evidence="9">
    <location>
        <begin position="109"/>
        <end position="129"/>
    </location>
</feature>
<evidence type="ECO:0000256" key="11">
    <source>
        <dbReference type="RuleBase" id="RU004181"/>
    </source>
</evidence>
<comment type="similarity">
    <text evidence="1 9 11">Belongs to the peptidase A8 family.</text>
</comment>
<reference evidence="13 14" key="1">
    <citation type="journal article" date="2018" name="Int. J. Syst. Evol. Microbiol.">
        <title>Rubneribacter badeniensis gen. nov., sp. nov. and Enteroscipio rubneri gen. nov., sp. nov., new members of the Eggerthellaceae isolated from human faeces.</title>
        <authorList>
            <person name="Danylec N."/>
            <person name="Gobl A."/>
            <person name="Stoll D.A."/>
            <person name="Hetzer B."/>
            <person name="Kulling S.E."/>
            <person name="Huch M."/>
        </authorList>
    </citation>
    <scope>NUCLEOTIDE SEQUENCE [LARGE SCALE GENOMIC DNA]</scope>
    <source>
        <strain evidence="13 14">ResAG-85</strain>
    </source>
</reference>
<evidence type="ECO:0000313" key="13">
    <source>
        <dbReference type="EMBL" id="PNV65611.1"/>
    </source>
</evidence>
<evidence type="ECO:0000256" key="3">
    <source>
        <dbReference type="ARBA" id="ARBA00022670"/>
    </source>
</evidence>
<dbReference type="GO" id="GO:0004190">
    <property type="term" value="F:aspartic-type endopeptidase activity"/>
    <property type="evidence" value="ECO:0007669"/>
    <property type="project" value="UniProtKB-UniRule"/>
</dbReference>
<evidence type="ECO:0000256" key="2">
    <source>
        <dbReference type="ARBA" id="ARBA00022475"/>
    </source>
</evidence>
<dbReference type="UniPathway" id="UPA00665"/>
<accession>A0A2K2U5N0</accession>
<keyword evidence="3 9" id="KW-0645">Protease</keyword>
<evidence type="ECO:0000256" key="4">
    <source>
        <dbReference type="ARBA" id="ARBA00022692"/>
    </source>
</evidence>
<comment type="function">
    <text evidence="9 10">This protein specifically catalyzes the removal of signal peptides from prolipoproteins.</text>
</comment>
<keyword evidence="5 9" id="KW-0064">Aspartyl protease</keyword>
<evidence type="ECO:0000256" key="1">
    <source>
        <dbReference type="ARBA" id="ARBA00006139"/>
    </source>
</evidence>
<sequence length="218" mass="22925">MRSTPSGFRRRGRPLDEQTNAPGRGPSAELDVAASGLEPRPGRPGRARSAILFVLVAAAWFALDVATKGWVSGGWQEGDVVTGPILGLVRFHLVHNTGMAWGMFGDSTFALGVLSLAVCAAATAYLFAFSKRPNTLETTGIALVVAGGLGNALDRFTLGYVVDFIEPVFIDFPVFNVADIGVTCGFAIFLAGMALAWRREDRALDAAAPTDGEGAGPR</sequence>
<dbReference type="PROSITE" id="PS00855">
    <property type="entry name" value="SPASE_II"/>
    <property type="match status" value="1"/>
</dbReference>
<organism evidence="13 14">
    <name type="scientific">Rubneribacter badeniensis</name>
    <dbReference type="NCBI Taxonomy" id="2070688"/>
    <lineage>
        <taxon>Bacteria</taxon>
        <taxon>Bacillati</taxon>
        <taxon>Actinomycetota</taxon>
        <taxon>Coriobacteriia</taxon>
        <taxon>Eggerthellales</taxon>
        <taxon>Eggerthellaceae</taxon>
        <taxon>Rubneribacter</taxon>
    </lineage>
</organism>
<feature type="active site" evidence="9">
    <location>
        <position position="179"/>
    </location>
</feature>
<keyword evidence="14" id="KW-1185">Reference proteome</keyword>
<name>A0A2K2U5N0_9ACTN</name>
<dbReference type="Pfam" id="PF01252">
    <property type="entry name" value="Peptidase_A8"/>
    <property type="match status" value="1"/>
</dbReference>
<protein>
    <recommendedName>
        <fullName evidence="9">Lipoprotein signal peptidase</fullName>
        <ecNumber evidence="9">3.4.23.36</ecNumber>
    </recommendedName>
    <alternativeName>
        <fullName evidence="9">Prolipoprotein signal peptidase</fullName>
    </alternativeName>
    <alternativeName>
        <fullName evidence="9">Signal peptidase II</fullName>
        <shortName evidence="9">SPase II</shortName>
    </alternativeName>
</protein>
<evidence type="ECO:0000256" key="6">
    <source>
        <dbReference type="ARBA" id="ARBA00022801"/>
    </source>
</evidence>
<dbReference type="EC" id="3.4.23.36" evidence="9"/>
<proteinExistence type="inferred from homology"/>
<feature type="transmembrane region" description="Helical" evidence="9">
    <location>
        <begin position="141"/>
        <end position="162"/>
    </location>
</feature>
<evidence type="ECO:0000256" key="10">
    <source>
        <dbReference type="RuleBase" id="RU000594"/>
    </source>
</evidence>
<dbReference type="HAMAP" id="MF_00161">
    <property type="entry name" value="LspA"/>
    <property type="match status" value="1"/>
</dbReference>
<comment type="catalytic activity">
    <reaction evidence="9 10">
        <text>Release of signal peptides from bacterial membrane prolipoproteins. Hydrolyzes -Xaa-Yaa-Zaa-|-(S,diacylglyceryl)Cys-, in which Xaa is hydrophobic (preferably Leu), and Yaa (Ala or Ser) and Zaa (Gly or Ala) have small, neutral side chains.</text>
        <dbReference type="EC" id="3.4.23.36"/>
    </reaction>
</comment>
<evidence type="ECO:0000256" key="12">
    <source>
        <dbReference type="SAM" id="MobiDB-lite"/>
    </source>
</evidence>
<keyword evidence="7 9" id="KW-1133">Transmembrane helix</keyword>
<dbReference type="PRINTS" id="PR00781">
    <property type="entry name" value="LIPOSIGPTASE"/>
</dbReference>
<comment type="pathway">
    <text evidence="9">Protein modification; lipoprotein biosynthesis (signal peptide cleavage).</text>
</comment>
<evidence type="ECO:0000256" key="8">
    <source>
        <dbReference type="ARBA" id="ARBA00023136"/>
    </source>
</evidence>
<dbReference type="PANTHER" id="PTHR33695:SF1">
    <property type="entry name" value="LIPOPROTEIN SIGNAL PEPTIDASE"/>
    <property type="match status" value="1"/>
</dbReference>
<keyword evidence="2 9" id="KW-1003">Cell membrane</keyword>
<keyword evidence="4 9" id="KW-0812">Transmembrane</keyword>
<evidence type="ECO:0000256" key="7">
    <source>
        <dbReference type="ARBA" id="ARBA00022989"/>
    </source>
</evidence>
<keyword evidence="8 9" id="KW-0472">Membrane</keyword>
<evidence type="ECO:0000313" key="14">
    <source>
        <dbReference type="Proteomes" id="UP000236488"/>
    </source>
</evidence>
<dbReference type="InterPro" id="IPR001872">
    <property type="entry name" value="Peptidase_A8"/>
</dbReference>
<feature type="transmembrane region" description="Helical" evidence="9">
    <location>
        <begin position="50"/>
        <end position="71"/>
    </location>
</feature>
<gene>
    <name evidence="9 13" type="primary">lspA</name>
    <name evidence="13" type="ORF">C2L80_05670</name>
</gene>